<keyword evidence="2" id="KW-1185">Reference proteome</keyword>
<proteinExistence type="predicted"/>
<name>F4X387_ACREC</name>
<sequence length="79" mass="9378">MIDETRRSERGSAERLIRLVPIPVLGDSAYSYANNSYIELVFFNRNVFPVVYNWNRDYFRIAFKSPHFKDVDFNPNSIQ</sequence>
<dbReference type="InParanoid" id="F4X387"/>
<reference evidence="1" key="1">
    <citation type="submission" date="2011-02" db="EMBL/GenBank/DDBJ databases">
        <title>The genome of the leaf-cutting ant Acromyrmex echinatior suggests key adaptations to social evolution and fungus farming.</title>
        <authorList>
            <person name="Nygaard S."/>
            <person name="Zhang G."/>
        </authorList>
    </citation>
    <scope>NUCLEOTIDE SEQUENCE</scope>
</reference>
<dbReference type="Proteomes" id="UP000007755">
    <property type="component" value="Unassembled WGS sequence"/>
</dbReference>
<evidence type="ECO:0000313" key="2">
    <source>
        <dbReference type="Proteomes" id="UP000007755"/>
    </source>
</evidence>
<dbReference type="AlphaFoldDB" id="F4X387"/>
<evidence type="ECO:0000313" key="1">
    <source>
        <dbReference type="EMBL" id="EGI59068.1"/>
    </source>
</evidence>
<organism evidence="2">
    <name type="scientific">Acromyrmex echinatior</name>
    <name type="common">Panamanian leafcutter ant</name>
    <name type="synonym">Acromyrmex octospinosus echinatior</name>
    <dbReference type="NCBI Taxonomy" id="103372"/>
    <lineage>
        <taxon>Eukaryota</taxon>
        <taxon>Metazoa</taxon>
        <taxon>Ecdysozoa</taxon>
        <taxon>Arthropoda</taxon>
        <taxon>Hexapoda</taxon>
        <taxon>Insecta</taxon>
        <taxon>Pterygota</taxon>
        <taxon>Neoptera</taxon>
        <taxon>Endopterygota</taxon>
        <taxon>Hymenoptera</taxon>
        <taxon>Apocrita</taxon>
        <taxon>Aculeata</taxon>
        <taxon>Formicoidea</taxon>
        <taxon>Formicidae</taxon>
        <taxon>Myrmicinae</taxon>
        <taxon>Acromyrmex</taxon>
    </lineage>
</organism>
<dbReference type="EMBL" id="GL888609">
    <property type="protein sequence ID" value="EGI59068.1"/>
    <property type="molecule type" value="Genomic_DNA"/>
</dbReference>
<accession>F4X387</accession>
<gene>
    <name evidence="1" type="ORF">G5I_12779</name>
</gene>
<protein>
    <submittedName>
        <fullName evidence="1">Uncharacterized protein</fullName>
    </submittedName>
</protein>